<dbReference type="PROSITE" id="PS00502">
    <property type="entry name" value="POLYGALACTURONASE"/>
    <property type="match status" value="1"/>
</dbReference>
<evidence type="ECO:0000256" key="15">
    <source>
        <dbReference type="ARBA" id="ARBA00048766"/>
    </source>
</evidence>
<dbReference type="PANTHER" id="PTHR31736">
    <property type="match status" value="1"/>
</dbReference>
<keyword evidence="3" id="KW-0964">Secreted</keyword>
<sequence>MKSFTALFAALAAFDVASAATGYIHKERSSYPSLGKRWTSTNPYVTVDGSTCTVKPMGGGQDDGPNLLYAFQLCGSTALINLPGYYTVNTVLQTYLTNVEVRLTGAISYVPDIEYWSPASIYLTYQNATTYWFFGGSGVTLHGGGTIDANGQTWWDYYAKNKNAGVAGGSSRTFARPIPLTVGNASNVVVDDISVINSPFWHNFVYQSTDVTYSNIQIRSLSSNESAPAANSDGWDIYRSSYVTIKDSNVQNGDDCVSFKPNSTYMTVENMICNGSHGISVGSLGQYAGETDIVANVYVRNISMSNAQNGARIKVFGGSNDTQSVSGGGSGYVKNVTFQDFRNDNVDNPIYLTQCYSSTAQQCQDHPSTLSISDVHFNNISGTASGLVANNTVATLECSAECVDITSSNTQLSPKNGTVGSGKYLCANLQNESLLDFQCTDVPITKG</sequence>
<dbReference type="InterPro" id="IPR012334">
    <property type="entry name" value="Pectin_lyas_fold"/>
</dbReference>
<evidence type="ECO:0000256" key="9">
    <source>
        <dbReference type="ARBA" id="ARBA00023277"/>
    </source>
</evidence>
<dbReference type="RefSeq" id="XP_066071994.1">
    <property type="nucleotide sequence ID" value="XM_066215897.1"/>
</dbReference>
<name>A0AAX4JIC6_9TREE</name>
<evidence type="ECO:0000256" key="4">
    <source>
        <dbReference type="ARBA" id="ARBA00022729"/>
    </source>
</evidence>
<evidence type="ECO:0000256" key="14">
    <source>
        <dbReference type="ARBA" id="ARBA00038933"/>
    </source>
</evidence>
<evidence type="ECO:0000256" key="18">
    <source>
        <dbReference type="SAM" id="SignalP"/>
    </source>
</evidence>
<evidence type="ECO:0000256" key="2">
    <source>
        <dbReference type="ARBA" id="ARBA00008834"/>
    </source>
</evidence>
<dbReference type="InterPro" id="IPR006626">
    <property type="entry name" value="PbH1"/>
</dbReference>
<organism evidence="19 20">
    <name type="scientific">Kwoniella dendrophila CBS 6074</name>
    <dbReference type="NCBI Taxonomy" id="1295534"/>
    <lineage>
        <taxon>Eukaryota</taxon>
        <taxon>Fungi</taxon>
        <taxon>Dikarya</taxon>
        <taxon>Basidiomycota</taxon>
        <taxon>Agaricomycotina</taxon>
        <taxon>Tremellomycetes</taxon>
        <taxon>Tremellales</taxon>
        <taxon>Cryptococcaceae</taxon>
        <taxon>Kwoniella</taxon>
    </lineage>
</organism>
<dbReference type="InterPro" id="IPR000743">
    <property type="entry name" value="Glyco_hydro_28"/>
</dbReference>
<dbReference type="EC" id="3.2.1.67" evidence="14"/>
<proteinExistence type="inferred from homology"/>
<keyword evidence="7" id="KW-1015">Disulfide bond</keyword>
<evidence type="ECO:0000313" key="20">
    <source>
        <dbReference type="Proteomes" id="UP001355207"/>
    </source>
</evidence>
<keyword evidence="12" id="KW-0624">Polysaccharide degradation</keyword>
<dbReference type="PANTHER" id="PTHR31736:SF12">
    <property type="entry name" value="EXO-POLYGALACTURONASE, PUTATIVE-RELATED"/>
    <property type="match status" value="1"/>
</dbReference>
<evidence type="ECO:0000256" key="11">
    <source>
        <dbReference type="ARBA" id="ARBA00023316"/>
    </source>
</evidence>
<evidence type="ECO:0000256" key="12">
    <source>
        <dbReference type="ARBA" id="ARBA00023326"/>
    </source>
</evidence>
<evidence type="ECO:0000256" key="17">
    <source>
        <dbReference type="RuleBase" id="RU361169"/>
    </source>
</evidence>
<evidence type="ECO:0000256" key="8">
    <source>
        <dbReference type="ARBA" id="ARBA00023180"/>
    </source>
</evidence>
<comment type="similarity">
    <text evidence="2 17">Belongs to the glycosyl hydrolase 28 family.</text>
</comment>
<evidence type="ECO:0000256" key="10">
    <source>
        <dbReference type="ARBA" id="ARBA00023295"/>
    </source>
</evidence>
<reference evidence="19 20" key="1">
    <citation type="submission" date="2024-01" db="EMBL/GenBank/DDBJ databases">
        <title>Comparative genomics of Cryptococcus and Kwoniella reveals pathogenesis evolution and contrasting modes of karyotype evolution via chromosome fusion or intercentromeric recombination.</title>
        <authorList>
            <person name="Coelho M.A."/>
            <person name="David-Palma M."/>
            <person name="Shea T."/>
            <person name="Bowers K."/>
            <person name="McGinley-Smith S."/>
            <person name="Mohammad A.W."/>
            <person name="Gnirke A."/>
            <person name="Yurkov A.M."/>
            <person name="Nowrousian M."/>
            <person name="Sun S."/>
            <person name="Cuomo C.A."/>
            <person name="Heitman J."/>
        </authorList>
    </citation>
    <scope>NUCLEOTIDE SEQUENCE [LARGE SCALE GENOMIC DNA]</scope>
    <source>
        <strain evidence="19 20">CBS 6074</strain>
    </source>
</reference>
<dbReference type="GO" id="GO:0004650">
    <property type="term" value="F:polygalacturonase activity"/>
    <property type="evidence" value="ECO:0007669"/>
    <property type="project" value="InterPro"/>
</dbReference>
<keyword evidence="11" id="KW-0961">Cell wall biogenesis/degradation</keyword>
<keyword evidence="4 18" id="KW-0732">Signal</keyword>
<dbReference type="GO" id="GO:0047911">
    <property type="term" value="F:galacturan 1,4-alpha-galacturonidase activity"/>
    <property type="evidence" value="ECO:0007669"/>
    <property type="project" value="UniProtKB-EC"/>
</dbReference>
<feature type="signal peptide" evidence="18">
    <location>
        <begin position="1"/>
        <end position="19"/>
    </location>
</feature>
<accession>A0AAX4JIC6</accession>
<dbReference type="Pfam" id="PF00295">
    <property type="entry name" value="Glyco_hydro_28"/>
    <property type="match status" value="1"/>
</dbReference>
<comment type="catalytic activity">
    <reaction evidence="15">
        <text>[(1-&gt;4)-alpha-D-galacturonosyl](n) + H2O = alpha-D-galacturonate + [(1-&gt;4)-alpha-D-galacturonosyl](n-1)</text>
        <dbReference type="Rhea" id="RHEA:14117"/>
        <dbReference type="Rhea" id="RHEA-COMP:14570"/>
        <dbReference type="Rhea" id="RHEA-COMP:14572"/>
        <dbReference type="ChEBI" id="CHEBI:15377"/>
        <dbReference type="ChEBI" id="CHEBI:58658"/>
        <dbReference type="ChEBI" id="CHEBI:140523"/>
        <dbReference type="EC" id="3.2.1.67"/>
    </reaction>
</comment>
<dbReference type="GO" id="GO:0045490">
    <property type="term" value="P:pectin catabolic process"/>
    <property type="evidence" value="ECO:0007669"/>
    <property type="project" value="UniProtKB-ARBA"/>
</dbReference>
<dbReference type="Gene3D" id="2.160.20.10">
    <property type="entry name" value="Single-stranded right-handed beta-helix, Pectin lyase-like"/>
    <property type="match status" value="1"/>
</dbReference>
<keyword evidence="5" id="KW-0677">Repeat</keyword>
<evidence type="ECO:0000313" key="19">
    <source>
        <dbReference type="EMBL" id="WWC85231.1"/>
    </source>
</evidence>
<protein>
    <recommendedName>
        <fullName evidence="14">galacturonan 1,4-alpha-galacturonidase</fullName>
        <ecNumber evidence="14">3.2.1.67</ecNumber>
    </recommendedName>
</protein>
<evidence type="ECO:0000256" key="5">
    <source>
        <dbReference type="ARBA" id="ARBA00022737"/>
    </source>
</evidence>
<dbReference type="GO" id="GO:0071555">
    <property type="term" value="P:cell wall organization"/>
    <property type="evidence" value="ECO:0007669"/>
    <property type="project" value="UniProtKB-KW"/>
</dbReference>
<dbReference type="GeneID" id="91090762"/>
<evidence type="ECO:0000256" key="13">
    <source>
        <dbReference type="ARBA" id="ARBA00037312"/>
    </source>
</evidence>
<evidence type="ECO:0000256" key="3">
    <source>
        <dbReference type="ARBA" id="ARBA00022525"/>
    </source>
</evidence>
<dbReference type="Proteomes" id="UP001355207">
    <property type="component" value="Chromosome 1"/>
</dbReference>
<dbReference type="EMBL" id="CP144098">
    <property type="protein sequence ID" value="WWC85231.1"/>
    <property type="molecule type" value="Genomic_DNA"/>
</dbReference>
<dbReference type="SUPFAM" id="SSF51126">
    <property type="entry name" value="Pectin lyase-like"/>
    <property type="match status" value="1"/>
</dbReference>
<keyword evidence="8" id="KW-0325">Glycoprotein</keyword>
<keyword evidence="6 17" id="KW-0378">Hydrolase</keyword>
<dbReference type="InterPro" id="IPR011050">
    <property type="entry name" value="Pectin_lyase_fold/virulence"/>
</dbReference>
<comment type="function">
    <text evidence="13">Specific in hydrolyzing the terminal glycosidic bond of polygalacturonic acid and oligogalacturonates.</text>
</comment>
<evidence type="ECO:0000256" key="16">
    <source>
        <dbReference type="PROSITE-ProRule" id="PRU10052"/>
    </source>
</evidence>
<feature type="active site" evidence="16">
    <location>
        <position position="277"/>
    </location>
</feature>
<dbReference type="SMART" id="SM00710">
    <property type="entry name" value="PbH1"/>
    <property type="match status" value="5"/>
</dbReference>
<keyword evidence="10 17" id="KW-0326">Glycosidase</keyword>
<evidence type="ECO:0000256" key="6">
    <source>
        <dbReference type="ARBA" id="ARBA00022801"/>
    </source>
</evidence>
<comment type="subcellular location">
    <subcellularLocation>
        <location evidence="1">Secreted</location>
    </subcellularLocation>
</comment>
<evidence type="ECO:0000256" key="7">
    <source>
        <dbReference type="ARBA" id="ARBA00023157"/>
    </source>
</evidence>
<dbReference type="AlphaFoldDB" id="A0AAX4JIC6"/>
<keyword evidence="9" id="KW-0119">Carbohydrate metabolism</keyword>
<keyword evidence="20" id="KW-1185">Reference proteome</keyword>
<dbReference type="GO" id="GO:0005576">
    <property type="term" value="C:extracellular region"/>
    <property type="evidence" value="ECO:0007669"/>
    <property type="project" value="UniProtKB-SubCell"/>
</dbReference>
<evidence type="ECO:0000256" key="1">
    <source>
        <dbReference type="ARBA" id="ARBA00004613"/>
    </source>
</evidence>
<gene>
    <name evidence="19" type="ORF">L201_000090</name>
</gene>
<feature type="chain" id="PRO_5043960188" description="galacturonan 1,4-alpha-galacturonidase" evidence="18">
    <location>
        <begin position="20"/>
        <end position="447"/>
    </location>
</feature>